<dbReference type="PANTHER" id="PTHR12872:SF1">
    <property type="entry name" value="ALPHA-N-ACETYLGLUCOSAMINIDASE"/>
    <property type="match status" value="1"/>
</dbReference>
<accession>A0A6A3ABZ0</accession>
<dbReference type="Gene3D" id="3.20.20.80">
    <property type="entry name" value="Glycosidases"/>
    <property type="match status" value="1"/>
</dbReference>
<keyword evidence="3" id="KW-1185">Reference proteome</keyword>
<name>A0A6A3ABZ0_HIBSY</name>
<dbReference type="PANTHER" id="PTHR12872">
    <property type="entry name" value="ALPHA-N-ACETYLGLUCOSAMINIDASE"/>
    <property type="match status" value="1"/>
</dbReference>
<reference evidence="2" key="1">
    <citation type="submission" date="2019-09" db="EMBL/GenBank/DDBJ databases">
        <title>Draft genome information of white flower Hibiscus syriacus.</title>
        <authorList>
            <person name="Kim Y.-M."/>
        </authorList>
    </citation>
    <scope>NUCLEOTIDE SEQUENCE [LARGE SCALE GENOMIC DNA]</scope>
    <source>
        <strain evidence="2">YM2019G1</strain>
    </source>
</reference>
<comment type="caution">
    <text evidence="2">The sequence shown here is derived from an EMBL/GenBank/DDBJ whole genome shotgun (WGS) entry which is preliminary data.</text>
</comment>
<dbReference type="AlphaFoldDB" id="A0A6A3ABZ0"/>
<sequence length="336" mass="37672">MRGLRMEAAGTALEEIEWKVRVLETLTIRFESDLGGPECWVGSDPVYKGFGLLIVGKIMCLHPGSTKIQKETKALMSSNTSSSTENTLDVRLTKSQLEALHKILEISTAHGSLAIQVGEMIVLDLFADVKPIWETSSQFYGTPYVWCLLHNFGGNIEMYGTLDAISSGPVDVRISKNSTMVGVGMCMEGIEQNPVVYELMSEMAFRKEKVQVLDHNTYFIVKFPDWDPSTSSVSQPSKRHNANTYSLKKGIRRFAFLESNSDLPQAHLWYSTHKVVNALKLFLEAGNDLAGSLTYRYDLVDLTRQVLSKLANEVYLEAVKAFRRKAVKAEFSWPEV</sequence>
<feature type="domain" description="Alpha-N-acetylglucosaminidase tim-barrel" evidence="1">
    <location>
        <begin position="115"/>
        <end position="206"/>
    </location>
</feature>
<evidence type="ECO:0000313" key="2">
    <source>
        <dbReference type="EMBL" id="KAE8701618.1"/>
    </source>
</evidence>
<dbReference type="Proteomes" id="UP000436088">
    <property type="component" value="Unassembled WGS sequence"/>
</dbReference>
<protein>
    <submittedName>
        <fullName evidence="2">Detected protein of confused Function</fullName>
    </submittedName>
</protein>
<evidence type="ECO:0000259" key="1">
    <source>
        <dbReference type="Pfam" id="PF05089"/>
    </source>
</evidence>
<dbReference type="InterPro" id="IPR007781">
    <property type="entry name" value="NAGLU"/>
</dbReference>
<gene>
    <name evidence="2" type="ORF">F3Y22_tig00110532pilonHSYRG00052</name>
</gene>
<dbReference type="InterPro" id="IPR024733">
    <property type="entry name" value="NAGLU_tim-barrel"/>
</dbReference>
<proteinExistence type="predicted"/>
<evidence type="ECO:0000313" key="3">
    <source>
        <dbReference type="Proteomes" id="UP000436088"/>
    </source>
</evidence>
<dbReference type="EMBL" id="VEPZ02001020">
    <property type="protein sequence ID" value="KAE8701618.1"/>
    <property type="molecule type" value="Genomic_DNA"/>
</dbReference>
<dbReference type="Pfam" id="PF05089">
    <property type="entry name" value="NAGLU"/>
    <property type="match status" value="1"/>
</dbReference>
<organism evidence="2 3">
    <name type="scientific">Hibiscus syriacus</name>
    <name type="common">Rose of Sharon</name>
    <dbReference type="NCBI Taxonomy" id="106335"/>
    <lineage>
        <taxon>Eukaryota</taxon>
        <taxon>Viridiplantae</taxon>
        <taxon>Streptophyta</taxon>
        <taxon>Embryophyta</taxon>
        <taxon>Tracheophyta</taxon>
        <taxon>Spermatophyta</taxon>
        <taxon>Magnoliopsida</taxon>
        <taxon>eudicotyledons</taxon>
        <taxon>Gunneridae</taxon>
        <taxon>Pentapetalae</taxon>
        <taxon>rosids</taxon>
        <taxon>malvids</taxon>
        <taxon>Malvales</taxon>
        <taxon>Malvaceae</taxon>
        <taxon>Malvoideae</taxon>
        <taxon>Hibiscus</taxon>
    </lineage>
</organism>